<evidence type="ECO:0000256" key="1">
    <source>
        <dbReference type="ARBA" id="ARBA00004141"/>
    </source>
</evidence>
<keyword evidence="7" id="KW-0297">G-protein coupled receptor</keyword>
<feature type="region of interest" description="Disordered" evidence="12">
    <location>
        <begin position="725"/>
        <end position="787"/>
    </location>
</feature>
<evidence type="ECO:0000256" key="3">
    <source>
        <dbReference type="ARBA" id="ARBA00010620"/>
    </source>
</evidence>
<keyword evidence="6 13" id="KW-1133">Transmembrane helix</keyword>
<dbReference type="PANTHER" id="PTHR46924">
    <property type="entry name" value="METABOTROPIC GLUTAMATE RECEPTOR-LIKE PROTEIN C-RELATED-RELATED"/>
    <property type="match status" value="1"/>
</dbReference>
<protein>
    <recommendedName>
        <fullName evidence="14">G-protein coupled receptors family 3 profile domain-containing protein</fullName>
    </recommendedName>
</protein>
<feature type="compositionally biased region" description="Polar residues" evidence="12">
    <location>
        <begin position="729"/>
        <end position="741"/>
    </location>
</feature>
<dbReference type="GO" id="GO:0004930">
    <property type="term" value="F:G protein-coupled receptor activity"/>
    <property type="evidence" value="ECO:0007669"/>
    <property type="project" value="UniProtKB-KW"/>
</dbReference>
<dbReference type="CDD" id="cd15047">
    <property type="entry name" value="7tmC_GABA-B-like"/>
    <property type="match status" value="1"/>
</dbReference>
<feature type="transmembrane region" description="Helical" evidence="13">
    <location>
        <begin position="416"/>
        <end position="436"/>
    </location>
</feature>
<evidence type="ECO:0000256" key="13">
    <source>
        <dbReference type="SAM" id="Phobius"/>
    </source>
</evidence>
<dbReference type="InterPro" id="IPR003760">
    <property type="entry name" value="PnrA-like"/>
</dbReference>
<dbReference type="EMBL" id="JAVFKY010000006">
    <property type="protein sequence ID" value="KAK5574962.1"/>
    <property type="molecule type" value="Genomic_DNA"/>
</dbReference>
<dbReference type="GO" id="GO:0005886">
    <property type="term" value="C:plasma membrane"/>
    <property type="evidence" value="ECO:0007669"/>
    <property type="project" value="InterPro"/>
</dbReference>
<feature type="region of interest" description="Disordered" evidence="12">
    <location>
        <begin position="647"/>
        <end position="694"/>
    </location>
</feature>
<feature type="domain" description="G-protein coupled receptors family 3 profile" evidence="14">
    <location>
        <begin position="379"/>
        <end position="634"/>
    </location>
</feature>
<comment type="subcellular location">
    <subcellularLocation>
        <location evidence="1">Membrane</location>
        <topology evidence="1">Multi-pass membrane protein</topology>
    </subcellularLocation>
</comment>
<keyword evidence="11" id="KW-0807">Transducer</keyword>
<feature type="transmembrane region" description="Helical" evidence="13">
    <location>
        <begin position="381"/>
        <end position="404"/>
    </location>
</feature>
<name>A0AAN7TSI3_9MYCE</name>
<evidence type="ECO:0000256" key="9">
    <source>
        <dbReference type="ARBA" id="ARBA00023170"/>
    </source>
</evidence>
<evidence type="ECO:0000256" key="7">
    <source>
        <dbReference type="ARBA" id="ARBA00023040"/>
    </source>
</evidence>
<dbReference type="Pfam" id="PF02608">
    <property type="entry name" value="Bmp"/>
    <property type="match status" value="1"/>
</dbReference>
<evidence type="ECO:0000256" key="5">
    <source>
        <dbReference type="ARBA" id="ARBA00022729"/>
    </source>
</evidence>
<evidence type="ECO:0000256" key="6">
    <source>
        <dbReference type="ARBA" id="ARBA00022989"/>
    </source>
</evidence>
<keyword evidence="16" id="KW-1185">Reference proteome</keyword>
<comment type="similarity">
    <text evidence="2">In the C-terminal section; belongs to the G-protein coupled receptor 3 family. GABA-B receptor subfamily.</text>
</comment>
<comment type="caution">
    <text evidence="15">The sequence shown here is derived from an EMBL/GenBank/DDBJ whole genome shotgun (WGS) entry which is preliminary data.</text>
</comment>
<dbReference type="FunFam" id="3.40.50.2300:FF:000581">
    <property type="entry name" value="Metabotropic glutamate receptor-like protein D"/>
    <property type="match status" value="1"/>
</dbReference>
<gene>
    <name evidence="15" type="ORF">RB653_010217</name>
</gene>
<feature type="transmembrane region" description="Helical" evidence="13">
    <location>
        <begin position="448"/>
        <end position="467"/>
    </location>
</feature>
<evidence type="ECO:0000256" key="4">
    <source>
        <dbReference type="ARBA" id="ARBA00022692"/>
    </source>
</evidence>
<dbReference type="FunFam" id="3.40.50.2300:FF:000516">
    <property type="entry name" value="Metabotropic glutamate receptor-like protein A"/>
    <property type="match status" value="1"/>
</dbReference>
<dbReference type="Proteomes" id="UP001344447">
    <property type="component" value="Unassembled WGS sequence"/>
</dbReference>
<evidence type="ECO:0000256" key="10">
    <source>
        <dbReference type="ARBA" id="ARBA00023180"/>
    </source>
</evidence>
<sequence length="810" mass="91152">MKSLLFIIIIIFYFIYITIAKECKIAVLLSGSPNDLGYNYLMNEARVKAESELKLDFSIYYENLEDSMEEAEKAFIDSIEKGSNLIVVGSFVHVGLGLKYAEKTKDQDIYWIIRGNKRPSPDLPHVVILNFNSFELHYLLGYFSGLMTKTGVVGFVAPGPDVNTISTDNSFYLGAKKARPDITFLNVYVQSWYNPTVSYSAAKMLIENGADLIGMSQDDMSCQKAMMDNGLIGIGATGYPTHLLFGSDVGVSYITNWTNLFVQYAQHVLNDDWPDYSSYFTNLSREDSIFIDSYSYKVPINIQDLVNKEIQRLKNTSYIPYRSDPFLAQLGIPYDKNGLLVEDQFRSNKKLLKGDNISKVIDFGQYSIPIDFVDYPNSLRFGVAIVSGVCIFICFICMILVVIFKKARVIKSSSPAFLLLILLGCCIIFAACILFAQSPTDQTCSGRIWLLSLGYTLFLGNLLVKNWRIWLLFDNPKLKKRAITNWKLYPWVFGILAIDVMILGIWQGLGDIIAEPRVGYDSLTQYQFKKVCSSNDQGSIALYLLLVFHGLILLVACFISFKIKVVDIEEFNESKPITTSVYIITFCLFIVIPLMVSPQSVTSQTTIICVCAIVTTLISMLLLFGSKFYIMATQGLAINETFATSTKSSSKSSKSSYGKEIPNPNVINFGEDDTSDETSEEKHKSPKQKSITFSNKSNSHLAVFTSDEETSKTSKLSFDFEKSSKDISIDQSQTEQNQTQRPEIMNENSIRNENNTNELVNNNNNNNNNNNYNNNNNNNNNNSTNNISDIKAKRLSNQQNGETEIDNNNI</sequence>
<keyword evidence="10" id="KW-0325">Glycoprotein</keyword>
<keyword evidence="8 13" id="KW-0472">Membrane</keyword>
<evidence type="ECO:0000259" key="14">
    <source>
        <dbReference type="PROSITE" id="PS50259"/>
    </source>
</evidence>
<keyword evidence="4 13" id="KW-0812">Transmembrane</keyword>
<dbReference type="AlphaFoldDB" id="A0AAN7TSI3"/>
<evidence type="ECO:0000313" key="16">
    <source>
        <dbReference type="Proteomes" id="UP001344447"/>
    </source>
</evidence>
<proteinExistence type="inferred from homology"/>
<feature type="compositionally biased region" description="Acidic residues" evidence="12">
    <location>
        <begin position="670"/>
        <end position="679"/>
    </location>
</feature>
<feature type="transmembrane region" description="Helical" evidence="13">
    <location>
        <begin position="540"/>
        <end position="561"/>
    </location>
</feature>
<feature type="compositionally biased region" description="Low complexity" evidence="12">
    <location>
        <begin position="647"/>
        <end position="656"/>
    </location>
</feature>
<evidence type="ECO:0000313" key="15">
    <source>
        <dbReference type="EMBL" id="KAK5574962.1"/>
    </source>
</evidence>
<dbReference type="InterPro" id="IPR051530">
    <property type="entry name" value="mGluR/GABA-B-like"/>
</dbReference>
<evidence type="ECO:0000256" key="8">
    <source>
        <dbReference type="ARBA" id="ARBA00023136"/>
    </source>
</evidence>
<dbReference type="Pfam" id="PF00003">
    <property type="entry name" value="7tm_3"/>
    <property type="match status" value="1"/>
</dbReference>
<dbReference type="Gene3D" id="3.40.50.2300">
    <property type="match status" value="2"/>
</dbReference>
<dbReference type="PROSITE" id="PS50259">
    <property type="entry name" value="G_PROTEIN_RECEP_F3_4"/>
    <property type="match status" value="1"/>
</dbReference>
<feature type="compositionally biased region" description="Low complexity" evidence="12">
    <location>
        <begin position="743"/>
        <end position="786"/>
    </location>
</feature>
<keyword evidence="5" id="KW-0732">Signal</keyword>
<feature type="transmembrane region" description="Helical" evidence="13">
    <location>
        <begin position="581"/>
        <end position="599"/>
    </location>
</feature>
<keyword evidence="9" id="KW-0675">Receptor</keyword>
<organism evidence="15 16">
    <name type="scientific">Dictyostelium firmibasis</name>
    <dbReference type="NCBI Taxonomy" id="79012"/>
    <lineage>
        <taxon>Eukaryota</taxon>
        <taxon>Amoebozoa</taxon>
        <taxon>Evosea</taxon>
        <taxon>Eumycetozoa</taxon>
        <taxon>Dictyostelia</taxon>
        <taxon>Dictyosteliales</taxon>
        <taxon>Dictyosteliaceae</taxon>
        <taxon>Dictyostelium</taxon>
    </lineage>
</organism>
<evidence type="ECO:0000256" key="2">
    <source>
        <dbReference type="ARBA" id="ARBA00005414"/>
    </source>
</evidence>
<dbReference type="InterPro" id="IPR017978">
    <property type="entry name" value="GPCR_3_C"/>
</dbReference>
<evidence type="ECO:0000256" key="12">
    <source>
        <dbReference type="SAM" id="MobiDB-lite"/>
    </source>
</evidence>
<comment type="similarity">
    <text evidence="3">In the N-terminal section; belongs to the BMP lipoprotein family.</text>
</comment>
<feature type="transmembrane region" description="Helical" evidence="13">
    <location>
        <begin position="488"/>
        <end position="509"/>
    </location>
</feature>
<reference evidence="15 16" key="1">
    <citation type="submission" date="2023-11" db="EMBL/GenBank/DDBJ databases">
        <title>Dfirmibasis_genome.</title>
        <authorList>
            <person name="Edelbroek B."/>
            <person name="Kjellin J."/>
            <person name="Jerlstrom-Hultqvist J."/>
            <person name="Soderbom F."/>
        </authorList>
    </citation>
    <scope>NUCLEOTIDE SEQUENCE [LARGE SCALE GENOMIC DNA]</scope>
    <source>
        <strain evidence="15 16">TNS-C-14</strain>
    </source>
</reference>
<dbReference type="PANTHER" id="PTHR46924:SF2">
    <property type="entry name" value="METABOTROPIC GLUTAMATE RECEPTOR-LIKE PROTEIN A-RELATED"/>
    <property type="match status" value="1"/>
</dbReference>
<dbReference type="GO" id="GO:0030587">
    <property type="term" value="P:sorocarp development"/>
    <property type="evidence" value="ECO:0007669"/>
    <property type="project" value="UniProtKB-ARBA"/>
</dbReference>
<accession>A0AAN7TSI3</accession>
<evidence type="ECO:0000256" key="11">
    <source>
        <dbReference type="ARBA" id="ARBA00023224"/>
    </source>
</evidence>
<feature type="transmembrane region" description="Helical" evidence="13">
    <location>
        <begin position="605"/>
        <end position="624"/>
    </location>
</feature>